<organism evidence="7 8">
    <name type="scientific">Raineya orbicola</name>
    <dbReference type="NCBI Taxonomy" id="2016530"/>
    <lineage>
        <taxon>Bacteria</taxon>
        <taxon>Pseudomonadati</taxon>
        <taxon>Bacteroidota</taxon>
        <taxon>Cytophagia</taxon>
        <taxon>Cytophagales</taxon>
        <taxon>Raineyaceae</taxon>
        <taxon>Raineya</taxon>
    </lineage>
</organism>
<dbReference type="OrthoDB" id="977385at2"/>
<feature type="transmembrane region" description="Helical" evidence="6">
    <location>
        <begin position="200"/>
        <end position="227"/>
    </location>
</feature>
<accession>A0A2N3IKP0</accession>
<dbReference type="Proteomes" id="UP000233387">
    <property type="component" value="Unassembled WGS sequence"/>
</dbReference>
<sequence>MFQSFLRKYVVSKKWFIRLDNWLSTWHIGSSIQVPFYTFGKILLKNLLNNDLHIRASSVAFSLTLSLFPFLLFLLTLIPYTPLDYQQVMSFARYNIPKEIFHFVETTISDILSNKRTDLLSVSFLFTLYTATNGMSALIESFNKTFLYAEKRSFWQQRLIALYLTGIISFTFLFAVVILIGSRFALKALLKWGFLNDDFLWWLLVISKYIIAFSVFFFVISLIYYIAPASHDRWRFISIGSIFTSISAILTTNLFSFYLENFASYNKLYGSIGTLIALMLWIYLLSFLLILGFELNASWLEAKKTTYDFQKIE</sequence>
<keyword evidence="3 6" id="KW-0812">Transmembrane</keyword>
<gene>
    <name evidence="7" type="ORF">Rain11_0036</name>
</gene>
<evidence type="ECO:0000256" key="4">
    <source>
        <dbReference type="ARBA" id="ARBA00022989"/>
    </source>
</evidence>
<keyword evidence="4 6" id="KW-1133">Transmembrane helix</keyword>
<dbReference type="EMBL" id="NKXO01000001">
    <property type="protein sequence ID" value="PKQ70895.1"/>
    <property type="molecule type" value="Genomic_DNA"/>
</dbReference>
<protein>
    <submittedName>
        <fullName evidence="7">YihY family inner membrane protein</fullName>
    </submittedName>
</protein>
<proteinExistence type="predicted"/>
<evidence type="ECO:0000256" key="5">
    <source>
        <dbReference type="ARBA" id="ARBA00023136"/>
    </source>
</evidence>
<dbReference type="AlphaFoldDB" id="A0A2N3IKP0"/>
<keyword evidence="5 6" id="KW-0472">Membrane</keyword>
<comment type="caution">
    <text evidence="7">The sequence shown here is derived from an EMBL/GenBank/DDBJ whole genome shotgun (WGS) entry which is preliminary data.</text>
</comment>
<reference evidence="7 8" key="1">
    <citation type="submission" date="2017-06" db="EMBL/GenBank/DDBJ databases">
        <title>Raineya orbicola gen. nov., sp. nov. a slightly thermophilic bacterium of the phylum Bacteroidetes and the description of Raineyaceae fam. nov.</title>
        <authorList>
            <person name="Albuquerque L."/>
            <person name="Polonia A.R.M."/>
            <person name="Barroso C."/>
            <person name="Froufe H.J.C."/>
            <person name="Lage O."/>
            <person name="Lobo-Da-Cunha A."/>
            <person name="Egas C."/>
            <person name="Da Costa M.S."/>
        </authorList>
    </citation>
    <scope>NUCLEOTIDE SEQUENCE [LARGE SCALE GENOMIC DNA]</scope>
    <source>
        <strain evidence="7 8">SPSPC-11</strain>
    </source>
</reference>
<evidence type="ECO:0000256" key="2">
    <source>
        <dbReference type="ARBA" id="ARBA00022475"/>
    </source>
</evidence>
<evidence type="ECO:0000313" key="7">
    <source>
        <dbReference type="EMBL" id="PKQ70895.1"/>
    </source>
</evidence>
<feature type="transmembrane region" description="Helical" evidence="6">
    <location>
        <begin position="119"/>
        <end position="139"/>
    </location>
</feature>
<feature type="transmembrane region" description="Helical" evidence="6">
    <location>
        <begin position="160"/>
        <end position="180"/>
    </location>
</feature>
<feature type="transmembrane region" description="Helical" evidence="6">
    <location>
        <begin position="56"/>
        <end position="80"/>
    </location>
</feature>
<evidence type="ECO:0000256" key="6">
    <source>
        <dbReference type="SAM" id="Phobius"/>
    </source>
</evidence>
<dbReference type="GO" id="GO:0005886">
    <property type="term" value="C:plasma membrane"/>
    <property type="evidence" value="ECO:0007669"/>
    <property type="project" value="UniProtKB-SubCell"/>
</dbReference>
<dbReference type="RefSeq" id="WP_101357302.1">
    <property type="nucleotide sequence ID" value="NZ_NKXO01000001.1"/>
</dbReference>
<feature type="transmembrane region" description="Helical" evidence="6">
    <location>
        <begin position="271"/>
        <end position="293"/>
    </location>
</feature>
<dbReference type="InterPro" id="IPR017039">
    <property type="entry name" value="Virul_fac_BrkB"/>
</dbReference>
<comment type="subcellular location">
    <subcellularLocation>
        <location evidence="1">Cell membrane</location>
        <topology evidence="1">Multi-pass membrane protein</topology>
    </subcellularLocation>
</comment>
<keyword evidence="8" id="KW-1185">Reference proteome</keyword>
<dbReference type="Pfam" id="PF03631">
    <property type="entry name" value="Virul_fac_BrkB"/>
    <property type="match status" value="1"/>
</dbReference>
<keyword evidence="2" id="KW-1003">Cell membrane</keyword>
<dbReference type="PANTHER" id="PTHR30213:SF0">
    <property type="entry name" value="UPF0761 MEMBRANE PROTEIN YIHY"/>
    <property type="match status" value="1"/>
</dbReference>
<feature type="transmembrane region" description="Helical" evidence="6">
    <location>
        <begin position="239"/>
        <end position="259"/>
    </location>
</feature>
<dbReference type="PIRSF" id="PIRSF035875">
    <property type="entry name" value="RNase_BN"/>
    <property type="match status" value="1"/>
</dbReference>
<name>A0A2N3IKP0_9BACT</name>
<evidence type="ECO:0000256" key="1">
    <source>
        <dbReference type="ARBA" id="ARBA00004651"/>
    </source>
</evidence>
<dbReference type="NCBIfam" id="TIGR00765">
    <property type="entry name" value="yihY_not_rbn"/>
    <property type="match status" value="1"/>
</dbReference>
<dbReference type="PANTHER" id="PTHR30213">
    <property type="entry name" value="INNER MEMBRANE PROTEIN YHJD"/>
    <property type="match status" value="1"/>
</dbReference>
<evidence type="ECO:0000313" key="8">
    <source>
        <dbReference type="Proteomes" id="UP000233387"/>
    </source>
</evidence>
<evidence type="ECO:0000256" key="3">
    <source>
        <dbReference type="ARBA" id="ARBA00022692"/>
    </source>
</evidence>